<keyword evidence="1" id="KW-1133">Transmembrane helix</keyword>
<gene>
    <name evidence="2" type="ORF">SAMN04488569_11071</name>
</gene>
<protein>
    <submittedName>
        <fullName evidence="2">Uncharacterized protein</fullName>
    </submittedName>
</protein>
<reference evidence="3" key="1">
    <citation type="submission" date="2016-10" db="EMBL/GenBank/DDBJ databases">
        <authorList>
            <person name="Varghese N."/>
            <person name="Submissions S."/>
        </authorList>
    </citation>
    <scope>NUCLEOTIDE SEQUENCE [LARGE SCALE GENOMIC DNA]</scope>
    <source>
        <strain evidence="3">DSM 16108</strain>
    </source>
</reference>
<keyword evidence="1" id="KW-0812">Transmembrane</keyword>
<feature type="non-terminal residue" evidence="2">
    <location>
        <position position="1"/>
    </location>
</feature>
<organism evidence="2 3">
    <name type="scientific">Marinilactibacillus piezotolerans</name>
    <dbReference type="NCBI Taxonomy" id="258723"/>
    <lineage>
        <taxon>Bacteria</taxon>
        <taxon>Bacillati</taxon>
        <taxon>Bacillota</taxon>
        <taxon>Bacilli</taxon>
        <taxon>Lactobacillales</taxon>
        <taxon>Carnobacteriaceae</taxon>
        <taxon>Marinilactibacillus</taxon>
    </lineage>
</organism>
<evidence type="ECO:0000313" key="2">
    <source>
        <dbReference type="EMBL" id="SFK77092.1"/>
    </source>
</evidence>
<name>A0A1I4C7M1_9LACT</name>
<keyword evidence="3" id="KW-1185">Reference proteome</keyword>
<feature type="transmembrane region" description="Helical" evidence="1">
    <location>
        <begin position="51"/>
        <end position="75"/>
    </location>
</feature>
<evidence type="ECO:0000313" key="3">
    <source>
        <dbReference type="Proteomes" id="UP000199589"/>
    </source>
</evidence>
<dbReference type="AlphaFoldDB" id="A0A1I4C7M1"/>
<proteinExistence type="predicted"/>
<dbReference type="Proteomes" id="UP000199589">
    <property type="component" value="Unassembled WGS sequence"/>
</dbReference>
<accession>A0A1I4C7M1</accession>
<dbReference type="RefSeq" id="WP_218149729.1">
    <property type="nucleotide sequence ID" value="NZ_FOSJ01000107.1"/>
</dbReference>
<dbReference type="EMBL" id="FOSJ01000107">
    <property type="protein sequence ID" value="SFK77092.1"/>
    <property type="molecule type" value="Genomic_DNA"/>
</dbReference>
<sequence length="119" mass="13722">HSGIKKAMDEKYHTWHKYFVYLPVYLTGSSSKIDPSTPNIIEPFLSNRPSFIRLLCGFCLIGPALLDFLCGFCLIEPALLDFLCDFCLIAPVPLDIFVNIIYYFNVDYVIFIMNIETRK</sequence>
<keyword evidence="1" id="KW-0472">Membrane</keyword>
<evidence type="ECO:0000256" key="1">
    <source>
        <dbReference type="SAM" id="Phobius"/>
    </source>
</evidence>